<evidence type="ECO:0000313" key="3">
    <source>
        <dbReference type="Proteomes" id="UP000053599"/>
    </source>
</evidence>
<dbReference type="Proteomes" id="UP000053599">
    <property type="component" value="Unassembled WGS sequence"/>
</dbReference>
<dbReference type="HOGENOM" id="CLU_860618_0_0_1"/>
<sequence>MRENWHNATYLPYLQSLGGAPGVGLGSGGRRSRGRGRGAGNAGHGGGLVRRLRIIYPPFSNTPERAQGAREVMIFDIRLLNGTWVRLGTATGPDQLQTLVLNYVGSNTTPDRASSGVFTLLRLDPQTGQSAGVAPTTALGPAAGFAPSFGGGFYSAPGAGVAPATALGPASGFAPGVGGGFYPTPGAGVARATDLGPPAGVGPAPGVGPAAGGETWEHLTRFVRTGMFRTIQVLDCLVSLLPTHCEAPHLPRQHASARAAPSPSQEDHSAEPNMTAQQQQQGGLDYHYGNSALLSHSFEDDILFICPLARRLFHHFQDSKLSA</sequence>
<feature type="region of interest" description="Disordered" evidence="1">
    <location>
        <begin position="24"/>
        <end position="44"/>
    </location>
</feature>
<evidence type="ECO:0000256" key="1">
    <source>
        <dbReference type="SAM" id="MobiDB-lite"/>
    </source>
</evidence>
<dbReference type="AlphaFoldDB" id="A0A0D1YEJ5"/>
<feature type="region of interest" description="Disordered" evidence="1">
    <location>
        <begin position="251"/>
        <end position="281"/>
    </location>
</feature>
<dbReference type="EMBL" id="KN846952">
    <property type="protein sequence ID" value="KIV81357.1"/>
    <property type="molecule type" value="Genomic_DNA"/>
</dbReference>
<accession>A0A0D1YEJ5</accession>
<organism evidence="2 3">
    <name type="scientific">Exophiala sideris</name>
    <dbReference type="NCBI Taxonomy" id="1016849"/>
    <lineage>
        <taxon>Eukaryota</taxon>
        <taxon>Fungi</taxon>
        <taxon>Dikarya</taxon>
        <taxon>Ascomycota</taxon>
        <taxon>Pezizomycotina</taxon>
        <taxon>Eurotiomycetes</taxon>
        <taxon>Chaetothyriomycetidae</taxon>
        <taxon>Chaetothyriales</taxon>
        <taxon>Herpotrichiellaceae</taxon>
        <taxon>Exophiala</taxon>
    </lineage>
</organism>
<gene>
    <name evidence="2" type="ORF">PV11_03548</name>
</gene>
<name>A0A0D1YEJ5_9EURO</name>
<feature type="compositionally biased region" description="Polar residues" evidence="1">
    <location>
        <begin position="272"/>
        <end position="281"/>
    </location>
</feature>
<evidence type="ECO:0000313" key="2">
    <source>
        <dbReference type="EMBL" id="KIV81357.1"/>
    </source>
</evidence>
<proteinExistence type="predicted"/>
<protein>
    <submittedName>
        <fullName evidence="2">Uncharacterized protein</fullName>
    </submittedName>
</protein>
<reference evidence="2 3" key="1">
    <citation type="submission" date="2015-01" db="EMBL/GenBank/DDBJ databases">
        <title>The Genome Sequence of Exophiala sideris CBS121828.</title>
        <authorList>
            <consortium name="The Broad Institute Genomics Platform"/>
            <person name="Cuomo C."/>
            <person name="de Hoog S."/>
            <person name="Gorbushina A."/>
            <person name="Stielow B."/>
            <person name="Teixiera M."/>
            <person name="Abouelleil A."/>
            <person name="Chapman S.B."/>
            <person name="Priest M."/>
            <person name="Young S.K."/>
            <person name="Wortman J."/>
            <person name="Nusbaum C."/>
            <person name="Birren B."/>
        </authorList>
    </citation>
    <scope>NUCLEOTIDE SEQUENCE [LARGE SCALE GENOMIC DNA]</scope>
    <source>
        <strain evidence="2 3">CBS 121828</strain>
    </source>
</reference>